<evidence type="ECO:0000313" key="1">
    <source>
        <dbReference type="EMBL" id="SNX70007.1"/>
    </source>
</evidence>
<protein>
    <submittedName>
        <fullName evidence="1">Uncharacterized protein</fullName>
    </submittedName>
</protein>
<name>A0A285CR23_9BACI</name>
<dbReference type="EMBL" id="OAOP01000003">
    <property type="protein sequence ID" value="SNX70007.1"/>
    <property type="molecule type" value="Genomic_DNA"/>
</dbReference>
<evidence type="ECO:0000313" key="2">
    <source>
        <dbReference type="Proteomes" id="UP000219546"/>
    </source>
</evidence>
<accession>A0A285CR23</accession>
<organism evidence="1 2">
    <name type="scientific">Bacillus oleivorans</name>
    <dbReference type="NCBI Taxonomy" id="1448271"/>
    <lineage>
        <taxon>Bacteria</taxon>
        <taxon>Bacillati</taxon>
        <taxon>Bacillota</taxon>
        <taxon>Bacilli</taxon>
        <taxon>Bacillales</taxon>
        <taxon>Bacillaceae</taxon>
        <taxon>Bacillus</taxon>
    </lineage>
</organism>
<keyword evidence="2" id="KW-1185">Reference proteome</keyword>
<gene>
    <name evidence="1" type="ORF">SAMN05877753_103390</name>
</gene>
<dbReference type="AlphaFoldDB" id="A0A285CR23"/>
<proteinExistence type="predicted"/>
<dbReference type="Proteomes" id="UP000219546">
    <property type="component" value="Unassembled WGS sequence"/>
</dbReference>
<reference evidence="1 2" key="1">
    <citation type="submission" date="2017-08" db="EMBL/GenBank/DDBJ databases">
        <authorList>
            <person name="de Groot N.N."/>
        </authorList>
    </citation>
    <scope>NUCLEOTIDE SEQUENCE [LARGE SCALE GENOMIC DNA]</scope>
    <source>
        <strain evidence="1 2">JC228</strain>
    </source>
</reference>
<sequence>MLQSNATILVECADYMLIRAEGAKTPAGVWDRGDTAGAKAPWRLHKPPAENEAPGAQINRQVEHNFLEKFKKIKAGEENQLIFPHLLYPTDLSVRLSIDVYFSSVFSNKAWKSSSFTSIFASANTLSTAA</sequence>